<dbReference type="PANTHER" id="PTHR31286">
    <property type="entry name" value="GLYCINE-RICH CELL WALL STRUCTURAL PROTEIN 1.8-LIKE"/>
    <property type="match status" value="1"/>
</dbReference>
<dbReference type="InterPro" id="IPR040256">
    <property type="entry name" value="At4g02000-like"/>
</dbReference>
<name>A0A5B6VVB5_9ROSI</name>
<comment type="caution">
    <text evidence="2">The sequence shown here is derived from an EMBL/GenBank/DDBJ whole genome shotgun (WGS) entry which is preliminary data.</text>
</comment>
<dbReference type="PANTHER" id="PTHR31286:SF153">
    <property type="entry name" value="DUF4283 DOMAIN PROTEIN"/>
    <property type="match status" value="1"/>
</dbReference>
<evidence type="ECO:0000259" key="1">
    <source>
        <dbReference type="Pfam" id="PF14111"/>
    </source>
</evidence>
<feature type="domain" description="DUF4283" evidence="1">
    <location>
        <begin position="35"/>
        <end position="115"/>
    </location>
</feature>
<reference evidence="3" key="1">
    <citation type="journal article" date="2019" name="Plant Biotechnol. J.">
        <title>Genome sequencing of the Australian wild diploid species Gossypium australe highlights disease resistance and delayed gland morphogenesis.</title>
        <authorList>
            <person name="Cai Y."/>
            <person name="Cai X."/>
            <person name="Wang Q."/>
            <person name="Wang P."/>
            <person name="Zhang Y."/>
            <person name="Cai C."/>
            <person name="Xu Y."/>
            <person name="Wang K."/>
            <person name="Zhou Z."/>
            <person name="Wang C."/>
            <person name="Geng S."/>
            <person name="Li B."/>
            <person name="Dong Q."/>
            <person name="Hou Y."/>
            <person name="Wang H."/>
            <person name="Ai P."/>
            <person name="Liu Z."/>
            <person name="Yi F."/>
            <person name="Sun M."/>
            <person name="An G."/>
            <person name="Cheng J."/>
            <person name="Zhang Y."/>
            <person name="Shi Q."/>
            <person name="Xie Y."/>
            <person name="Shi X."/>
            <person name="Chang Y."/>
            <person name="Huang F."/>
            <person name="Chen Y."/>
            <person name="Hong S."/>
            <person name="Mi L."/>
            <person name="Sun Q."/>
            <person name="Zhang L."/>
            <person name="Zhou B."/>
            <person name="Peng R."/>
            <person name="Zhang X."/>
            <person name="Liu F."/>
        </authorList>
    </citation>
    <scope>NUCLEOTIDE SEQUENCE [LARGE SCALE GENOMIC DNA]</scope>
    <source>
        <strain evidence="3">cv. PA1801</strain>
    </source>
</reference>
<dbReference type="EMBL" id="SMMG02000005">
    <property type="protein sequence ID" value="KAA3473130.1"/>
    <property type="molecule type" value="Genomic_DNA"/>
</dbReference>
<sequence>MDDINIVDADLANLNIVDEEDEPMLVTGNNTAQVQDLCLVGRVLTDRVVHFPALKNTLADLWHPLRGFTITELEDKRILFRFYSEVDMERVINGMPWFFNRHLIILHRLTIDEEPNIVPLWETVFWVQVHNVPIGFFTEGMTKQIGDFIGKFMEYDSSMAIRGNVQFMRIRVLIDTRYPLKRKKRIWLFQEEVGIRANGSVKRLVLNARGKRKLLEKDGEGIMDGTI</sequence>
<dbReference type="AlphaFoldDB" id="A0A5B6VVB5"/>
<organism evidence="2 3">
    <name type="scientific">Gossypium australe</name>
    <dbReference type="NCBI Taxonomy" id="47621"/>
    <lineage>
        <taxon>Eukaryota</taxon>
        <taxon>Viridiplantae</taxon>
        <taxon>Streptophyta</taxon>
        <taxon>Embryophyta</taxon>
        <taxon>Tracheophyta</taxon>
        <taxon>Spermatophyta</taxon>
        <taxon>Magnoliopsida</taxon>
        <taxon>eudicotyledons</taxon>
        <taxon>Gunneridae</taxon>
        <taxon>Pentapetalae</taxon>
        <taxon>rosids</taxon>
        <taxon>malvids</taxon>
        <taxon>Malvales</taxon>
        <taxon>Malvaceae</taxon>
        <taxon>Malvoideae</taxon>
        <taxon>Gossypium</taxon>
    </lineage>
</organism>
<gene>
    <name evidence="2" type="ORF">EPI10_023534</name>
</gene>
<protein>
    <submittedName>
        <fullName evidence="2">Nucleolin-like</fullName>
    </submittedName>
</protein>
<evidence type="ECO:0000313" key="2">
    <source>
        <dbReference type="EMBL" id="KAA3473130.1"/>
    </source>
</evidence>
<dbReference type="Pfam" id="PF14111">
    <property type="entry name" value="DUF4283"/>
    <property type="match status" value="1"/>
</dbReference>
<keyword evidence="3" id="KW-1185">Reference proteome</keyword>
<dbReference type="InterPro" id="IPR025558">
    <property type="entry name" value="DUF4283"/>
</dbReference>
<accession>A0A5B6VVB5</accession>
<dbReference type="Proteomes" id="UP000325315">
    <property type="component" value="Unassembled WGS sequence"/>
</dbReference>
<evidence type="ECO:0000313" key="3">
    <source>
        <dbReference type="Proteomes" id="UP000325315"/>
    </source>
</evidence>
<dbReference type="OrthoDB" id="1750606at2759"/>
<proteinExistence type="predicted"/>